<comment type="subcellular location">
    <subcellularLocation>
        <location evidence="1">Endomembrane system</location>
        <topology evidence="1">Multi-pass membrane protein</topology>
    </subcellularLocation>
</comment>
<name>A0AAE3YGB3_9MICC</name>
<dbReference type="PANTHER" id="PTHR31851">
    <property type="entry name" value="FE(2+)/MN(2+) TRANSPORTER PCL1"/>
    <property type="match status" value="1"/>
</dbReference>
<dbReference type="GO" id="GO:0030026">
    <property type="term" value="P:intracellular manganese ion homeostasis"/>
    <property type="evidence" value="ECO:0007669"/>
    <property type="project" value="InterPro"/>
</dbReference>
<dbReference type="CDD" id="cd02433">
    <property type="entry name" value="Nodulin-21_like_2"/>
    <property type="match status" value="1"/>
</dbReference>
<dbReference type="Pfam" id="PF01988">
    <property type="entry name" value="VIT1"/>
    <property type="match status" value="1"/>
</dbReference>
<keyword evidence="4 6" id="KW-0472">Membrane</keyword>
<keyword evidence="3 6" id="KW-1133">Transmembrane helix</keyword>
<dbReference type="RefSeq" id="WP_309849799.1">
    <property type="nucleotide sequence ID" value="NZ_BAAAIU010000045.1"/>
</dbReference>
<dbReference type="GO" id="GO:0012505">
    <property type="term" value="C:endomembrane system"/>
    <property type="evidence" value="ECO:0007669"/>
    <property type="project" value="UniProtKB-SubCell"/>
</dbReference>
<sequence>MSAESRPPAADDSPSQTQLQAPGPAAQGRPASPSPTPAEIRRWNRYLADEIAERELYLKLAEKKTGEEKAILTELASAETRHAEHWRRLLGPHARPGRPSLRRWVMRVMAMMFGSIFVLALAQRAEGDSPYARDAAATPQMAADEKIHEEVVRGLATRGREALSGNFRAAVFGMNDGLVSNLALVLGIGATGVGPDILLYTGIAGLLAGALSMASGEFISVRSQMELLGASKPTQATLTAAPDLDFDANELELVYRARGMDREAARHRAMERLGYVDCDCDRSFSYRPEENPEQEVQELKNSAWGAAISSFLCFAAGALVPIIPFLFGASGMTGILASAGLVAASLFLTGGITGLLSGTAPLKPSLRQMLIGLAAAAVTYAIGLLIGGGAVV</sequence>
<evidence type="ECO:0000256" key="3">
    <source>
        <dbReference type="ARBA" id="ARBA00022989"/>
    </source>
</evidence>
<protein>
    <submittedName>
        <fullName evidence="7">VIT1/CCC1 family predicted Fe2+/Mn2+ transporter</fullName>
    </submittedName>
</protein>
<dbReference type="InterPro" id="IPR009078">
    <property type="entry name" value="Ferritin-like_SF"/>
</dbReference>
<reference evidence="7" key="1">
    <citation type="submission" date="2023-07" db="EMBL/GenBank/DDBJ databases">
        <title>Sequencing the genomes of 1000 actinobacteria strains.</title>
        <authorList>
            <person name="Klenk H.-P."/>
        </authorList>
    </citation>
    <scope>NUCLEOTIDE SEQUENCE</scope>
    <source>
        <strain evidence="7">DSM 13988</strain>
    </source>
</reference>
<organism evidence="7 8">
    <name type="scientific">Falsarthrobacter nasiphocae</name>
    <dbReference type="NCBI Taxonomy" id="189863"/>
    <lineage>
        <taxon>Bacteria</taxon>
        <taxon>Bacillati</taxon>
        <taxon>Actinomycetota</taxon>
        <taxon>Actinomycetes</taxon>
        <taxon>Micrococcales</taxon>
        <taxon>Micrococcaceae</taxon>
        <taxon>Falsarthrobacter</taxon>
    </lineage>
</organism>
<dbReference type="CDD" id="cd01044">
    <property type="entry name" value="Ferritin_CCC1_N"/>
    <property type="match status" value="1"/>
</dbReference>
<accession>A0AAE3YGB3</accession>
<feature type="transmembrane region" description="Helical" evidence="6">
    <location>
        <begin position="104"/>
        <end position="122"/>
    </location>
</feature>
<dbReference type="InterPro" id="IPR008217">
    <property type="entry name" value="Ccc1_fam"/>
</dbReference>
<feature type="transmembrane region" description="Helical" evidence="6">
    <location>
        <begin position="369"/>
        <end position="391"/>
    </location>
</feature>
<dbReference type="GO" id="GO:0005384">
    <property type="term" value="F:manganese ion transmembrane transporter activity"/>
    <property type="evidence" value="ECO:0007669"/>
    <property type="project" value="InterPro"/>
</dbReference>
<proteinExistence type="predicted"/>
<evidence type="ECO:0000313" key="7">
    <source>
        <dbReference type="EMBL" id="MDR6891717.1"/>
    </source>
</evidence>
<dbReference type="AlphaFoldDB" id="A0AAE3YGB3"/>
<keyword evidence="2 6" id="KW-0812">Transmembrane</keyword>
<dbReference type="EMBL" id="JAVDUI010000001">
    <property type="protein sequence ID" value="MDR6891717.1"/>
    <property type="molecule type" value="Genomic_DNA"/>
</dbReference>
<evidence type="ECO:0000256" key="4">
    <source>
        <dbReference type="ARBA" id="ARBA00023136"/>
    </source>
</evidence>
<dbReference type="Proteomes" id="UP001247307">
    <property type="component" value="Unassembled WGS sequence"/>
</dbReference>
<evidence type="ECO:0000256" key="2">
    <source>
        <dbReference type="ARBA" id="ARBA00022692"/>
    </source>
</evidence>
<dbReference type="InterPro" id="IPR039376">
    <property type="entry name" value="Ferritin_CCC1_N"/>
</dbReference>
<dbReference type="SUPFAM" id="SSF47240">
    <property type="entry name" value="Ferritin-like"/>
    <property type="match status" value="1"/>
</dbReference>
<feature type="compositionally biased region" description="Low complexity" evidence="5">
    <location>
        <begin position="20"/>
        <end position="31"/>
    </location>
</feature>
<evidence type="ECO:0000256" key="1">
    <source>
        <dbReference type="ARBA" id="ARBA00004127"/>
    </source>
</evidence>
<gene>
    <name evidence="7" type="ORF">J2S35_000657</name>
</gene>
<feature type="region of interest" description="Disordered" evidence="5">
    <location>
        <begin position="1"/>
        <end position="38"/>
    </location>
</feature>
<feature type="transmembrane region" description="Helical" evidence="6">
    <location>
        <begin position="303"/>
        <end position="327"/>
    </location>
</feature>
<feature type="transmembrane region" description="Helical" evidence="6">
    <location>
        <begin position="197"/>
        <end position="219"/>
    </location>
</feature>
<evidence type="ECO:0000313" key="8">
    <source>
        <dbReference type="Proteomes" id="UP001247307"/>
    </source>
</evidence>
<comment type="caution">
    <text evidence="7">The sequence shown here is derived from an EMBL/GenBank/DDBJ whole genome shotgun (WGS) entry which is preliminary data.</text>
</comment>
<evidence type="ECO:0000256" key="5">
    <source>
        <dbReference type="SAM" id="MobiDB-lite"/>
    </source>
</evidence>
<evidence type="ECO:0000256" key="6">
    <source>
        <dbReference type="SAM" id="Phobius"/>
    </source>
</evidence>
<keyword evidence="8" id="KW-1185">Reference proteome</keyword>
<feature type="transmembrane region" description="Helical" evidence="6">
    <location>
        <begin position="333"/>
        <end position="357"/>
    </location>
</feature>